<proteinExistence type="predicted"/>
<organism evidence="2 3">
    <name type="scientific">Ichthyenterobacterium magnum</name>
    <dbReference type="NCBI Taxonomy" id="1230530"/>
    <lineage>
        <taxon>Bacteria</taxon>
        <taxon>Pseudomonadati</taxon>
        <taxon>Bacteroidota</taxon>
        <taxon>Flavobacteriia</taxon>
        <taxon>Flavobacteriales</taxon>
        <taxon>Flavobacteriaceae</taxon>
        <taxon>Ichthyenterobacterium</taxon>
    </lineage>
</organism>
<sequence length="239" mass="28097">MEEYLSGTQFELELAKASLKFVSKHLKECLENLDLVYEEYGTENEKKIKLILKLYGNISVVLRDIDLTFQFLEKERADIIKHYSFLDSQETYFKYHYENYFIRIITVLDLLGKIGTLLYDLDLNLEKVSAHTFKDKAKKEGFNEISSIAEKITEKLKELKTERHKKLHTGEADIKPFNGTVIWEDLNALIGSETDKVLIEYTDEKIKEEITILRKSTHELIDLIKEFLEESYTKLKEII</sequence>
<name>A0A420DLR2_9FLAO</name>
<feature type="domain" description="Cthe-2314-like HEPN" evidence="1">
    <location>
        <begin position="90"/>
        <end position="230"/>
    </location>
</feature>
<dbReference type="EMBL" id="RAQJ01000002">
    <property type="protein sequence ID" value="RKE95226.1"/>
    <property type="molecule type" value="Genomic_DNA"/>
</dbReference>
<dbReference type="Proteomes" id="UP000284892">
    <property type="component" value="Unassembled WGS sequence"/>
</dbReference>
<evidence type="ECO:0000313" key="2">
    <source>
        <dbReference type="EMBL" id="RKE95226.1"/>
    </source>
</evidence>
<evidence type="ECO:0000259" key="1">
    <source>
        <dbReference type="Pfam" id="PF18730"/>
    </source>
</evidence>
<comment type="caution">
    <text evidence="2">The sequence shown here is derived from an EMBL/GenBank/DDBJ whole genome shotgun (WGS) entry which is preliminary data.</text>
</comment>
<evidence type="ECO:0000313" key="3">
    <source>
        <dbReference type="Proteomes" id="UP000284892"/>
    </source>
</evidence>
<dbReference type="Pfam" id="PF18730">
    <property type="entry name" value="HEPN_Cthe2314"/>
    <property type="match status" value="1"/>
</dbReference>
<gene>
    <name evidence="2" type="ORF">BXY80_1412</name>
</gene>
<reference evidence="2 3" key="1">
    <citation type="submission" date="2018-09" db="EMBL/GenBank/DDBJ databases">
        <title>Genomic Encyclopedia of Archaeal and Bacterial Type Strains, Phase II (KMG-II): from individual species to whole genera.</title>
        <authorList>
            <person name="Goeker M."/>
        </authorList>
    </citation>
    <scope>NUCLEOTIDE SEQUENCE [LARGE SCALE GENOMIC DNA]</scope>
    <source>
        <strain evidence="2 3">DSM 26283</strain>
    </source>
</reference>
<dbReference type="AlphaFoldDB" id="A0A420DLR2"/>
<dbReference type="OrthoDB" id="1493459at2"/>
<accession>A0A420DLR2</accession>
<protein>
    <recommendedName>
        <fullName evidence="1">Cthe-2314-like HEPN domain-containing protein</fullName>
    </recommendedName>
</protein>
<dbReference type="RefSeq" id="WP_120200547.1">
    <property type="nucleotide sequence ID" value="NZ_RAQJ01000002.1"/>
</dbReference>
<keyword evidence="3" id="KW-1185">Reference proteome</keyword>
<dbReference type="InterPro" id="IPR041394">
    <property type="entry name" value="HEPN_Cthe2314"/>
</dbReference>